<feature type="region of interest" description="Disordered" evidence="2">
    <location>
        <begin position="184"/>
        <end position="206"/>
    </location>
</feature>
<keyword evidence="5" id="KW-1185">Reference proteome</keyword>
<evidence type="ECO:0000313" key="4">
    <source>
        <dbReference type="Ensembl" id="ENSCLMP00005010323.1"/>
    </source>
</evidence>
<dbReference type="Ensembl" id="ENSCLMT00005011167.1">
    <property type="protein sequence ID" value="ENSCLMP00005010323.1"/>
    <property type="gene ID" value="ENSCLMG00005005721.1"/>
</dbReference>
<dbReference type="PANTHER" id="PTHR23210:SF26">
    <property type="entry name" value="ACTIVATING TRANSCRIPTION FACTOR 7-INTERACTING PROTEIN 1"/>
    <property type="match status" value="1"/>
</dbReference>
<dbReference type="RefSeq" id="XP_034394606.1">
    <property type="nucleotide sequence ID" value="XM_034538715.1"/>
</dbReference>
<evidence type="ECO:0000259" key="3">
    <source>
        <dbReference type="Pfam" id="PF16794"/>
    </source>
</evidence>
<dbReference type="AlphaFoldDB" id="A0A8C2WWR5"/>
<evidence type="ECO:0000256" key="1">
    <source>
        <dbReference type="SAM" id="Coils"/>
    </source>
</evidence>
<feature type="region of interest" description="Disordered" evidence="2">
    <location>
        <begin position="138"/>
        <end position="157"/>
    </location>
</feature>
<keyword evidence="1" id="KW-0175">Coiled coil</keyword>
<dbReference type="GO" id="GO:0005667">
    <property type="term" value="C:transcription regulator complex"/>
    <property type="evidence" value="ECO:0007669"/>
    <property type="project" value="TreeGrafter"/>
</dbReference>
<dbReference type="Pfam" id="PF16794">
    <property type="entry name" value="fn3_4"/>
    <property type="match status" value="1"/>
</dbReference>
<dbReference type="InterPro" id="IPR026085">
    <property type="entry name" value="ATF7-int"/>
</dbReference>
<reference evidence="4" key="1">
    <citation type="submission" date="2025-08" db="UniProtKB">
        <authorList>
            <consortium name="Ensembl"/>
        </authorList>
    </citation>
    <scope>IDENTIFICATION</scope>
</reference>
<feature type="coiled-coil region" evidence="1">
    <location>
        <begin position="109"/>
        <end position="136"/>
    </location>
</feature>
<protein>
    <recommendedName>
        <fullName evidence="3">Activating transcription factor 7-interacting protein Fn3 domain-containing protein</fullName>
    </recommendedName>
</protein>
<evidence type="ECO:0000256" key="2">
    <source>
        <dbReference type="SAM" id="MobiDB-lite"/>
    </source>
</evidence>
<dbReference type="GeneTree" id="ENSGT00940000173497"/>
<organism evidence="4 5">
    <name type="scientific">Cyclopterus lumpus</name>
    <name type="common">Lumpsucker</name>
    <dbReference type="NCBI Taxonomy" id="8103"/>
    <lineage>
        <taxon>Eukaryota</taxon>
        <taxon>Metazoa</taxon>
        <taxon>Chordata</taxon>
        <taxon>Craniata</taxon>
        <taxon>Vertebrata</taxon>
        <taxon>Euteleostomi</taxon>
        <taxon>Actinopterygii</taxon>
        <taxon>Neopterygii</taxon>
        <taxon>Teleostei</taxon>
        <taxon>Neoteleostei</taxon>
        <taxon>Acanthomorphata</taxon>
        <taxon>Eupercaria</taxon>
        <taxon>Perciformes</taxon>
        <taxon>Cottioidei</taxon>
        <taxon>Cottales</taxon>
        <taxon>Cyclopteridae</taxon>
        <taxon>Cyclopterus</taxon>
    </lineage>
</organism>
<evidence type="ECO:0000313" key="5">
    <source>
        <dbReference type="Proteomes" id="UP000694565"/>
    </source>
</evidence>
<dbReference type="GeneID" id="117734571"/>
<proteinExistence type="predicted"/>
<dbReference type="CTD" id="80063"/>
<gene>
    <name evidence="4" type="primary">atf7ip2</name>
</gene>
<accession>A0A8C2WWR5</accession>
<reference evidence="4" key="2">
    <citation type="submission" date="2025-09" db="UniProtKB">
        <authorList>
            <consortium name="Ensembl"/>
        </authorList>
    </citation>
    <scope>IDENTIFICATION</scope>
</reference>
<dbReference type="GO" id="GO:0005634">
    <property type="term" value="C:nucleus"/>
    <property type="evidence" value="ECO:0007669"/>
    <property type="project" value="TreeGrafter"/>
</dbReference>
<dbReference type="PANTHER" id="PTHR23210">
    <property type="entry name" value="ACTIVATING TRANSCRIPTION FACTOR 7 INTERACTING PROTEIN"/>
    <property type="match status" value="1"/>
</dbReference>
<feature type="domain" description="Activating transcription factor 7-interacting protein Fn3" evidence="3">
    <location>
        <begin position="226"/>
        <end position="326"/>
    </location>
</feature>
<sequence>MQTLIEQEVHTAVQKKESKLKALIETIEKLDRDVDYMSSIQKLQTRINTVTKRAEAAIAFMTEKKSPVPSSFVNIKRRDSEDETMETAALTGIKSTNCMDDKGEDFEMMENTKQALQNMYANNEALKGAMEDLKEELPPPVLTPYGSPEAKVGAKRPKEEQVMENIAAEPVQSVEPKVRPVKVEPLPLNESDGPNNTDSEQEEPLYPPLPTQAFPVTLNMEAALYNIPLRPKVRLALIRNMGLSLLWNTEEEDAHGPPMCSYSVFITVEKEKGSNVFPDWTLAQVEAKPLPMCMMINKYKLGRKVCVAVVGKDKFGRFGPYSSVETASLPD</sequence>
<name>A0A8C2WWR5_CYCLU</name>
<dbReference type="GO" id="GO:0006355">
    <property type="term" value="P:regulation of DNA-templated transcription"/>
    <property type="evidence" value="ECO:0007669"/>
    <property type="project" value="TreeGrafter"/>
</dbReference>
<dbReference type="Proteomes" id="UP000694565">
    <property type="component" value="Unplaced"/>
</dbReference>
<dbReference type="GO" id="GO:0003712">
    <property type="term" value="F:transcription coregulator activity"/>
    <property type="evidence" value="ECO:0007669"/>
    <property type="project" value="TreeGrafter"/>
</dbReference>
<dbReference type="InterPro" id="IPR056565">
    <property type="entry name" value="Fn3_ATF7IP"/>
</dbReference>